<feature type="transmembrane region" description="Helical" evidence="6">
    <location>
        <begin position="123"/>
        <end position="146"/>
    </location>
</feature>
<dbReference type="PANTHER" id="PTHR30250:SF11">
    <property type="entry name" value="O-ANTIGEN TRANSPORTER-RELATED"/>
    <property type="match status" value="1"/>
</dbReference>
<dbReference type="RefSeq" id="WP_111216244.1">
    <property type="nucleotide sequence ID" value="NZ_CP117255.1"/>
</dbReference>
<reference evidence="8" key="2">
    <citation type="journal article" date="2023" name="MicrobiologyOpen">
        <title>Genomics of the tumorigenes clade of the family Rhizobiaceae and description of Rhizobium rhododendri sp. nov.</title>
        <authorList>
            <person name="Kuzmanovic N."/>
            <person name="diCenzo G.C."/>
            <person name="Bunk B."/>
            <person name="Sproeer C."/>
            <person name="Fruehling A."/>
            <person name="Neumann-Schaal M."/>
            <person name="Overmann J."/>
            <person name="Smalla K."/>
        </authorList>
    </citation>
    <scope>NUCLEOTIDE SEQUENCE [LARGE SCALE GENOMIC DNA]</scope>
    <source>
        <strain evidence="8">1078</strain>
    </source>
</reference>
<dbReference type="InterPro" id="IPR002797">
    <property type="entry name" value="Polysacc_synth"/>
</dbReference>
<protein>
    <submittedName>
        <fullName evidence="7">Lipopolysaccharide biosynthesis protein</fullName>
    </submittedName>
</protein>
<keyword evidence="4 6" id="KW-1133">Transmembrane helix</keyword>
<feature type="transmembrane region" description="Helical" evidence="6">
    <location>
        <begin position="21"/>
        <end position="41"/>
    </location>
</feature>
<keyword evidence="8" id="KW-1185">Reference proteome</keyword>
<evidence type="ECO:0000256" key="6">
    <source>
        <dbReference type="SAM" id="Phobius"/>
    </source>
</evidence>
<feature type="transmembrane region" description="Helical" evidence="6">
    <location>
        <begin position="158"/>
        <end position="177"/>
    </location>
</feature>
<feature type="transmembrane region" description="Helical" evidence="6">
    <location>
        <begin position="189"/>
        <end position="209"/>
    </location>
</feature>
<feature type="transmembrane region" description="Helical" evidence="6">
    <location>
        <begin position="332"/>
        <end position="352"/>
    </location>
</feature>
<keyword evidence="3 6" id="KW-0812">Transmembrane</keyword>
<evidence type="ECO:0000313" key="7">
    <source>
        <dbReference type="EMBL" id="WFR95507.1"/>
    </source>
</evidence>
<proteinExistence type="predicted"/>
<evidence type="ECO:0000313" key="8">
    <source>
        <dbReference type="Proteomes" id="UP000249499"/>
    </source>
</evidence>
<evidence type="ECO:0000256" key="4">
    <source>
        <dbReference type="ARBA" id="ARBA00022989"/>
    </source>
</evidence>
<evidence type="ECO:0000256" key="5">
    <source>
        <dbReference type="ARBA" id="ARBA00023136"/>
    </source>
</evidence>
<dbReference type="PANTHER" id="PTHR30250">
    <property type="entry name" value="PST FAMILY PREDICTED COLANIC ACID TRANSPORTER"/>
    <property type="match status" value="1"/>
</dbReference>
<feature type="transmembrane region" description="Helical" evidence="6">
    <location>
        <begin position="364"/>
        <end position="387"/>
    </location>
</feature>
<dbReference type="AlphaFoldDB" id="A0AAF1KA01"/>
<dbReference type="GO" id="GO:0005886">
    <property type="term" value="C:plasma membrane"/>
    <property type="evidence" value="ECO:0007669"/>
    <property type="project" value="UniProtKB-SubCell"/>
</dbReference>
<name>A0AAF1KA01_9HYPH</name>
<keyword evidence="5 6" id="KW-0472">Membrane</keyword>
<comment type="subcellular location">
    <subcellularLocation>
        <location evidence="1">Cell membrane</location>
        <topology evidence="1">Multi-pass membrane protein</topology>
    </subcellularLocation>
</comment>
<reference evidence="7 8" key="1">
    <citation type="journal article" date="2018" name="Sci. Rep.">
        <title>Rhizobium tumorigenes sp. nov., a novel plant tumorigenic bacterium isolated from cane gall tumors on thornless blackberry.</title>
        <authorList>
            <person name="Kuzmanovi N."/>
            <person name="Smalla K."/>
            <person name="Gronow S."/>
            <person name="PuBawska J."/>
        </authorList>
    </citation>
    <scope>NUCLEOTIDE SEQUENCE [LARGE SCALE GENOMIC DNA]</scope>
    <source>
        <strain evidence="7 8">1078</strain>
    </source>
</reference>
<feature type="transmembrane region" description="Helical" evidence="6">
    <location>
        <begin position="303"/>
        <end position="326"/>
    </location>
</feature>
<feature type="transmembrane region" description="Helical" evidence="6">
    <location>
        <begin position="94"/>
        <end position="117"/>
    </location>
</feature>
<dbReference type="EMBL" id="CP117255">
    <property type="protein sequence ID" value="WFR95507.1"/>
    <property type="molecule type" value="Genomic_DNA"/>
</dbReference>
<evidence type="ECO:0000256" key="2">
    <source>
        <dbReference type="ARBA" id="ARBA00022475"/>
    </source>
</evidence>
<dbReference type="Proteomes" id="UP000249499">
    <property type="component" value="Chromosome"/>
</dbReference>
<evidence type="ECO:0000256" key="3">
    <source>
        <dbReference type="ARBA" id="ARBA00022692"/>
    </source>
</evidence>
<organism evidence="7 8">
    <name type="scientific">Rhizobium tumorigenes</name>
    <dbReference type="NCBI Taxonomy" id="2041385"/>
    <lineage>
        <taxon>Bacteria</taxon>
        <taxon>Pseudomonadati</taxon>
        <taxon>Pseudomonadota</taxon>
        <taxon>Alphaproteobacteria</taxon>
        <taxon>Hyphomicrobiales</taxon>
        <taxon>Rhizobiaceae</taxon>
        <taxon>Rhizobium/Agrobacterium group</taxon>
        <taxon>Rhizobium</taxon>
    </lineage>
</organism>
<keyword evidence="2" id="KW-1003">Cell membrane</keyword>
<dbReference type="Pfam" id="PF01943">
    <property type="entry name" value="Polysacc_synt"/>
    <property type="match status" value="1"/>
</dbReference>
<accession>A0AAF1KA01</accession>
<feature type="transmembrane region" description="Helical" evidence="6">
    <location>
        <begin position="393"/>
        <end position="415"/>
    </location>
</feature>
<gene>
    <name evidence="7" type="ORF">PR017_17380</name>
</gene>
<sequence>MLKRLMTFVRHLESRFKLMTFVGALMPTVSALAVQLVAFAVTARGLGVEAFGSYTAILAVTVVSVELVGFGGADLLVRAVSREPQKFSSYFGNLLILAAATFPVVVAAGVVVAVSFMQTQIEIWHVLAIIVGEVALNRIAASVELIMVAHRHTVRAGWIRLTTASVRMLLALVYFGLLGLTDLGGWIEVAFAQCAVTSLVYIALVVKLYGRPDFMLKRQEWKAGGAFCVNQAARASQGNFDRIILGRFADAASVGIYGAASRVLALGLFPLQVVTRITYPNFFVHGKSGLAASRSYALKITPMLFGVGIASSIAVAAAGYLAPFALGKDFASMANISAMLGLALPLIALQYPPADALTGAGKQGIRAFISLCATFGFGLLMALGVKIAGVPGLVMAFLASHACLAGAMWLAAFLVEDKATPEFAATAEENAA</sequence>
<dbReference type="InterPro" id="IPR050833">
    <property type="entry name" value="Poly_Biosynth_Transport"/>
</dbReference>
<feature type="transmembrane region" description="Helical" evidence="6">
    <location>
        <begin position="53"/>
        <end position="73"/>
    </location>
</feature>
<dbReference type="KEGG" id="rtu:PR017_17380"/>
<evidence type="ECO:0000256" key="1">
    <source>
        <dbReference type="ARBA" id="ARBA00004651"/>
    </source>
</evidence>